<organism evidence="2 3">
    <name type="scientific">Bacteroides thetaiotaomicron</name>
    <dbReference type="NCBI Taxonomy" id="818"/>
    <lineage>
        <taxon>Bacteria</taxon>
        <taxon>Pseudomonadati</taxon>
        <taxon>Bacteroidota</taxon>
        <taxon>Bacteroidia</taxon>
        <taxon>Bacteroidales</taxon>
        <taxon>Bacteroidaceae</taxon>
        <taxon>Bacteroides</taxon>
    </lineage>
</organism>
<dbReference type="SUPFAM" id="SSF53756">
    <property type="entry name" value="UDP-Glycosyltransferase/glycogen phosphorylase"/>
    <property type="match status" value="1"/>
</dbReference>
<comment type="caution">
    <text evidence="2">The sequence shown here is derived from an EMBL/GenBank/DDBJ whole genome shotgun (WGS) entry which is preliminary data.</text>
</comment>
<keyword evidence="2" id="KW-0808">Transferase</keyword>
<name>A0A1H7WIG8_BACT4</name>
<accession>A0A1H7WIG8</accession>
<dbReference type="AlphaFoldDB" id="A0A1H7WIG8"/>
<evidence type="ECO:0000313" key="3">
    <source>
        <dbReference type="Proteomes" id="UP000283616"/>
    </source>
</evidence>
<dbReference type="GO" id="GO:0016757">
    <property type="term" value="F:glycosyltransferase activity"/>
    <property type="evidence" value="ECO:0007669"/>
    <property type="project" value="InterPro"/>
</dbReference>
<reference evidence="2 3" key="1">
    <citation type="submission" date="2018-08" db="EMBL/GenBank/DDBJ databases">
        <title>A genome reference for cultivated species of the human gut microbiota.</title>
        <authorList>
            <person name="Zou Y."/>
            <person name="Xue W."/>
            <person name="Luo G."/>
        </authorList>
    </citation>
    <scope>NUCLEOTIDE SEQUENCE [LARGE SCALE GENOMIC DNA]</scope>
    <source>
        <strain evidence="2 3">AF37-12</strain>
    </source>
</reference>
<evidence type="ECO:0000313" key="2">
    <source>
        <dbReference type="EMBL" id="RHL59227.1"/>
    </source>
</evidence>
<protein>
    <submittedName>
        <fullName evidence="2">Glycosyltransferase family 1 protein</fullName>
    </submittedName>
</protein>
<dbReference type="Gene3D" id="3.40.50.2000">
    <property type="entry name" value="Glycogen Phosphorylase B"/>
    <property type="match status" value="2"/>
</dbReference>
<dbReference type="EMBL" id="QROV01000011">
    <property type="protein sequence ID" value="RHL59227.1"/>
    <property type="molecule type" value="Genomic_DNA"/>
</dbReference>
<evidence type="ECO:0000259" key="1">
    <source>
        <dbReference type="Pfam" id="PF00534"/>
    </source>
</evidence>
<dbReference type="CDD" id="cd03801">
    <property type="entry name" value="GT4_PimA-like"/>
    <property type="match status" value="1"/>
</dbReference>
<dbReference type="PANTHER" id="PTHR12526">
    <property type="entry name" value="GLYCOSYLTRANSFERASE"/>
    <property type="match status" value="1"/>
</dbReference>
<gene>
    <name evidence="2" type="ORF">DW011_11615</name>
</gene>
<proteinExistence type="predicted"/>
<dbReference type="Pfam" id="PF00534">
    <property type="entry name" value="Glycos_transf_1"/>
    <property type="match status" value="1"/>
</dbReference>
<sequence length="420" mass="48254">MRVLWFTNTPSCYCDKQVGYNGGGWIFSLEKELRKSVGNQMELGICFYHRQQISLAKVVHNGVTYYPCPRPKKSFVYIIKTIFGNLESASYEHEKLAIPQLLEVVNDFKPDIIHVFGSENIYGLLSNYVAIPLVLHIQGILTSIWNAYLPPFVSWTMYFCKQKSIKALLQSISDKIAWKRNCITEQRMFKSIKYFMGRTEWDKSILYTLNPNAQYFHCNEILRDSFYLEEPRREIPSHRFVFTTVISSQLYKGFDILLKTAKVLKDMNLDFEWNVFGDVGLNIAKRLSKVTLEEVNVYIKGIASSDVIMCALLHSTAYIHTSYIDNSPNALCEAQVLGCTCISTNVGGISSLIEHGRTGFLVPVNDPYSMAHYIITVSRDSNLNSQIGMNARNEALKRHNKEKNTKCVMEIYHQILDHKR</sequence>
<dbReference type="Proteomes" id="UP000283616">
    <property type="component" value="Unassembled WGS sequence"/>
</dbReference>
<dbReference type="PANTHER" id="PTHR12526:SF630">
    <property type="entry name" value="GLYCOSYLTRANSFERASE"/>
    <property type="match status" value="1"/>
</dbReference>
<feature type="domain" description="Glycosyl transferase family 1" evidence="1">
    <location>
        <begin position="234"/>
        <end position="393"/>
    </location>
</feature>
<dbReference type="RefSeq" id="WP_074859513.1">
    <property type="nucleotide sequence ID" value="NZ_CAXTGU010000026.1"/>
</dbReference>
<dbReference type="InterPro" id="IPR001296">
    <property type="entry name" value="Glyco_trans_1"/>
</dbReference>